<feature type="transmembrane region" description="Helical" evidence="6">
    <location>
        <begin position="121"/>
        <end position="140"/>
    </location>
</feature>
<name>A0AAE3NY71_9BACT</name>
<dbReference type="PANTHER" id="PTHR30250:SF11">
    <property type="entry name" value="O-ANTIGEN TRANSPORTER-RELATED"/>
    <property type="match status" value="1"/>
</dbReference>
<feature type="transmembrane region" description="Helical" evidence="6">
    <location>
        <begin position="177"/>
        <end position="195"/>
    </location>
</feature>
<keyword evidence="2" id="KW-1003">Cell membrane</keyword>
<feature type="transmembrane region" description="Helical" evidence="6">
    <location>
        <begin position="215"/>
        <end position="235"/>
    </location>
</feature>
<evidence type="ECO:0000256" key="6">
    <source>
        <dbReference type="SAM" id="Phobius"/>
    </source>
</evidence>
<accession>A0AAE3NY71</accession>
<feature type="transmembrane region" description="Helical" evidence="6">
    <location>
        <begin position="152"/>
        <end position="171"/>
    </location>
</feature>
<dbReference type="Proteomes" id="UP001221302">
    <property type="component" value="Unassembled WGS sequence"/>
</dbReference>
<evidence type="ECO:0000256" key="5">
    <source>
        <dbReference type="ARBA" id="ARBA00023136"/>
    </source>
</evidence>
<sequence length="489" mass="56156">MRQKLKELTKDTAIYGISTMLGRFIGFLLVPFYTNVLSTSEFGIQSNIYAYIAFINVIFIYGIDAAYMKYASLAENSEHKKVFSTSYSFLVFTTIIFSLILFIFRNQISAIMEIPEQYLKIYYYLILIIAFDAIAIVPFSKLRLERKAIKYAVIKLLNILINLSLNLILILKYKLGIEAIFISNLVATLFSFLALQSEVLKNFSFSFDKELLKKILKFGIPYLPAALAATIVNVVDRPVVLALTNESTLGIYQANYKLGVFMMLFVSMFQFAWQPFFLNNAKEKNAKEIFSKVFTLFLLASSIIWIVLTLFVDDFARIEFYKNKSIIGKEFLSGLPIVPLVLLGYLFNGVYYVFQAGIYIEEKTKYFPIVTFAGAIVNVIVNILLIPIFGIMGAAFATFAAYFVMAVSLYFFSQKFYPINYEFKKVGIILTLVFTSCAAYYYIYFNFGINILFKIIMLIIFFSTLYFSKVVDKNEIVSFIRLFIKKNKP</sequence>
<organism evidence="7 8">
    <name type="scientific">Stygiobacter electus</name>
    <dbReference type="NCBI Taxonomy" id="3032292"/>
    <lineage>
        <taxon>Bacteria</taxon>
        <taxon>Pseudomonadati</taxon>
        <taxon>Ignavibacteriota</taxon>
        <taxon>Ignavibacteria</taxon>
        <taxon>Ignavibacteriales</taxon>
        <taxon>Melioribacteraceae</taxon>
        <taxon>Stygiobacter</taxon>
    </lineage>
</organism>
<dbReference type="InterPro" id="IPR050833">
    <property type="entry name" value="Poly_Biosynth_Transport"/>
</dbReference>
<feature type="transmembrane region" description="Helical" evidence="6">
    <location>
        <begin position="255"/>
        <end position="273"/>
    </location>
</feature>
<reference evidence="7" key="1">
    <citation type="submission" date="2023-03" db="EMBL/GenBank/DDBJ databases">
        <title>Stygiobacter electus gen. nov., sp. nov., facultatively anaerobic thermotolerant bacterium of the class Ignavibacteria from a well of Yessentuki mineral water deposit.</title>
        <authorList>
            <person name="Podosokorskaya O.A."/>
            <person name="Elcheninov A.G."/>
            <person name="Petrova N.F."/>
            <person name="Zavarzina D.G."/>
            <person name="Kublanov I.V."/>
            <person name="Merkel A.Y."/>
        </authorList>
    </citation>
    <scope>NUCLEOTIDE SEQUENCE</scope>
    <source>
        <strain evidence="7">09-Me</strain>
    </source>
</reference>
<keyword evidence="8" id="KW-1185">Reference proteome</keyword>
<feature type="transmembrane region" description="Helical" evidence="6">
    <location>
        <begin position="425"/>
        <end position="445"/>
    </location>
</feature>
<feature type="transmembrane region" description="Helical" evidence="6">
    <location>
        <begin position="451"/>
        <end position="471"/>
    </location>
</feature>
<dbReference type="AlphaFoldDB" id="A0AAE3NY71"/>
<feature type="transmembrane region" description="Helical" evidence="6">
    <location>
        <begin position="293"/>
        <end position="312"/>
    </location>
</feature>
<dbReference type="Pfam" id="PF01943">
    <property type="entry name" value="Polysacc_synt"/>
    <property type="match status" value="1"/>
</dbReference>
<evidence type="ECO:0000256" key="2">
    <source>
        <dbReference type="ARBA" id="ARBA00022475"/>
    </source>
</evidence>
<protein>
    <submittedName>
        <fullName evidence="7">Oligosaccharide flippase family protein</fullName>
    </submittedName>
</protein>
<dbReference type="PANTHER" id="PTHR30250">
    <property type="entry name" value="PST FAMILY PREDICTED COLANIC ACID TRANSPORTER"/>
    <property type="match status" value="1"/>
</dbReference>
<keyword evidence="5 6" id="KW-0472">Membrane</keyword>
<evidence type="ECO:0000256" key="3">
    <source>
        <dbReference type="ARBA" id="ARBA00022692"/>
    </source>
</evidence>
<comment type="caution">
    <text evidence="7">The sequence shown here is derived from an EMBL/GenBank/DDBJ whole genome shotgun (WGS) entry which is preliminary data.</text>
</comment>
<comment type="subcellular location">
    <subcellularLocation>
        <location evidence="1">Cell membrane</location>
        <topology evidence="1">Multi-pass membrane protein</topology>
    </subcellularLocation>
</comment>
<keyword evidence="3 6" id="KW-0812">Transmembrane</keyword>
<dbReference type="EMBL" id="JARGDL010000002">
    <property type="protein sequence ID" value="MDF1610902.1"/>
    <property type="molecule type" value="Genomic_DNA"/>
</dbReference>
<feature type="transmembrane region" description="Helical" evidence="6">
    <location>
        <begin position="87"/>
        <end position="105"/>
    </location>
</feature>
<keyword evidence="4 6" id="KW-1133">Transmembrane helix</keyword>
<evidence type="ECO:0000256" key="1">
    <source>
        <dbReference type="ARBA" id="ARBA00004651"/>
    </source>
</evidence>
<evidence type="ECO:0000256" key="4">
    <source>
        <dbReference type="ARBA" id="ARBA00022989"/>
    </source>
</evidence>
<evidence type="ECO:0000313" key="7">
    <source>
        <dbReference type="EMBL" id="MDF1610902.1"/>
    </source>
</evidence>
<dbReference type="GO" id="GO:0005886">
    <property type="term" value="C:plasma membrane"/>
    <property type="evidence" value="ECO:0007669"/>
    <property type="project" value="UniProtKB-SubCell"/>
</dbReference>
<feature type="transmembrane region" description="Helical" evidence="6">
    <location>
        <begin position="366"/>
        <end position="385"/>
    </location>
</feature>
<proteinExistence type="predicted"/>
<dbReference type="RefSeq" id="WP_321534668.1">
    <property type="nucleotide sequence ID" value="NZ_JARGDL010000002.1"/>
</dbReference>
<feature type="transmembrane region" description="Helical" evidence="6">
    <location>
        <begin position="332"/>
        <end position="354"/>
    </location>
</feature>
<feature type="transmembrane region" description="Helical" evidence="6">
    <location>
        <begin position="391"/>
        <end position="413"/>
    </location>
</feature>
<feature type="transmembrane region" description="Helical" evidence="6">
    <location>
        <begin position="12"/>
        <end position="33"/>
    </location>
</feature>
<feature type="transmembrane region" description="Helical" evidence="6">
    <location>
        <begin position="48"/>
        <end position="67"/>
    </location>
</feature>
<gene>
    <name evidence="7" type="ORF">P0M35_01955</name>
</gene>
<dbReference type="InterPro" id="IPR002797">
    <property type="entry name" value="Polysacc_synth"/>
</dbReference>
<evidence type="ECO:0000313" key="8">
    <source>
        <dbReference type="Proteomes" id="UP001221302"/>
    </source>
</evidence>